<accession>A0A0G0PPQ3</accession>
<name>A0A0G0PPQ3_9BACT</name>
<gene>
    <name evidence="1" type="ORF">UT16_C0017G0001</name>
</gene>
<comment type="caution">
    <text evidence="1">The sequence shown here is derived from an EMBL/GenBank/DDBJ whole genome shotgun (WGS) entry which is preliminary data.</text>
</comment>
<proteinExistence type="predicted"/>
<evidence type="ECO:0000313" key="1">
    <source>
        <dbReference type="EMBL" id="KKQ91336.1"/>
    </source>
</evidence>
<dbReference type="Proteomes" id="UP000034706">
    <property type="component" value="Unassembled WGS sequence"/>
</dbReference>
<organism evidence="1 2">
    <name type="scientific">Candidatus Azambacteria bacterium GW2011_GWA2_39_10</name>
    <dbReference type="NCBI Taxonomy" id="1618611"/>
    <lineage>
        <taxon>Bacteria</taxon>
        <taxon>Candidatus Azamiibacteriota</taxon>
    </lineage>
</organism>
<dbReference type="AlphaFoldDB" id="A0A0G0PPQ3"/>
<protein>
    <submittedName>
        <fullName evidence="1">Uncharacterized protein</fullName>
    </submittedName>
</protein>
<reference evidence="1 2" key="1">
    <citation type="journal article" date="2015" name="Nature">
        <title>rRNA introns, odd ribosomes, and small enigmatic genomes across a large radiation of phyla.</title>
        <authorList>
            <person name="Brown C.T."/>
            <person name="Hug L.A."/>
            <person name="Thomas B.C."/>
            <person name="Sharon I."/>
            <person name="Castelle C.J."/>
            <person name="Singh A."/>
            <person name="Wilkins M.J."/>
            <person name="Williams K.H."/>
            <person name="Banfield J.F."/>
        </authorList>
    </citation>
    <scope>NUCLEOTIDE SEQUENCE [LARGE SCALE GENOMIC DNA]</scope>
</reference>
<evidence type="ECO:0000313" key="2">
    <source>
        <dbReference type="Proteomes" id="UP000034706"/>
    </source>
</evidence>
<sequence length="68" mass="8134">MQFRVSQEEFTRIVESLQRKCVIGEIMGELQGIKKFESDEDKFEEIIDFIQEFMIDMDTEDVLGFYND</sequence>
<dbReference type="EMBL" id="LBVT01000017">
    <property type="protein sequence ID" value="KKQ91336.1"/>
    <property type="molecule type" value="Genomic_DNA"/>
</dbReference>